<proteinExistence type="predicted"/>
<evidence type="ECO:0000313" key="3">
    <source>
        <dbReference type="Proteomes" id="UP001497482"/>
    </source>
</evidence>
<protein>
    <submittedName>
        <fullName evidence="2">Uncharacterized protein</fullName>
    </submittedName>
</protein>
<keyword evidence="3" id="KW-1185">Reference proteome</keyword>
<feature type="transmembrane region" description="Helical" evidence="1">
    <location>
        <begin position="71"/>
        <end position="88"/>
    </location>
</feature>
<evidence type="ECO:0000313" key="2">
    <source>
        <dbReference type="EMBL" id="CAL1586682.1"/>
    </source>
</evidence>
<name>A0AAV2K9S3_KNICA</name>
<keyword evidence="1" id="KW-0812">Transmembrane</keyword>
<sequence length="108" mass="11115">MGRWWWGLVGGGGGWLELGMEGIVCGVCVELGVLVGYKSVRGGGMGGWGVVVGGDWGGGGWGGWGGGYGELVMFWGWGVFWVLLMLWGRGVVLGWGGVGWGCGDFGVG</sequence>
<keyword evidence="1" id="KW-1133">Transmembrane helix</keyword>
<accession>A0AAV2K9S3</accession>
<keyword evidence="1" id="KW-0472">Membrane</keyword>
<gene>
    <name evidence="2" type="ORF">KC01_LOCUS16701</name>
</gene>
<evidence type="ECO:0000256" key="1">
    <source>
        <dbReference type="SAM" id="Phobius"/>
    </source>
</evidence>
<organism evidence="2 3">
    <name type="scientific">Knipowitschia caucasica</name>
    <name type="common">Caucasian dwarf goby</name>
    <name type="synonym">Pomatoschistus caucasicus</name>
    <dbReference type="NCBI Taxonomy" id="637954"/>
    <lineage>
        <taxon>Eukaryota</taxon>
        <taxon>Metazoa</taxon>
        <taxon>Chordata</taxon>
        <taxon>Craniata</taxon>
        <taxon>Vertebrata</taxon>
        <taxon>Euteleostomi</taxon>
        <taxon>Actinopterygii</taxon>
        <taxon>Neopterygii</taxon>
        <taxon>Teleostei</taxon>
        <taxon>Neoteleostei</taxon>
        <taxon>Acanthomorphata</taxon>
        <taxon>Gobiaria</taxon>
        <taxon>Gobiiformes</taxon>
        <taxon>Gobioidei</taxon>
        <taxon>Gobiidae</taxon>
        <taxon>Gobiinae</taxon>
        <taxon>Knipowitschia</taxon>
    </lineage>
</organism>
<reference evidence="2 3" key="1">
    <citation type="submission" date="2024-04" db="EMBL/GenBank/DDBJ databases">
        <authorList>
            <person name="Waldvogel A.-M."/>
            <person name="Schoenle A."/>
        </authorList>
    </citation>
    <scope>NUCLEOTIDE SEQUENCE [LARGE SCALE GENOMIC DNA]</scope>
</reference>
<dbReference type="AlphaFoldDB" id="A0AAV2K9S3"/>
<dbReference type="EMBL" id="OZ035839">
    <property type="protein sequence ID" value="CAL1586682.1"/>
    <property type="molecule type" value="Genomic_DNA"/>
</dbReference>
<dbReference type="Proteomes" id="UP001497482">
    <property type="component" value="Chromosome 17"/>
</dbReference>